<feature type="transmembrane region" description="Helical" evidence="1">
    <location>
        <begin position="20"/>
        <end position="38"/>
    </location>
</feature>
<dbReference type="OrthoDB" id="965798at2"/>
<dbReference type="AlphaFoldDB" id="A0A1I4UAX6"/>
<sequence>MLKYYKEFLSQYEYASLLQTLILIGFVTVFVTIFIRVAKKPKGYYKDNESAALDLESEENEKNNTK</sequence>
<keyword evidence="1" id="KW-0812">Transmembrane</keyword>
<evidence type="ECO:0008006" key="4">
    <source>
        <dbReference type="Google" id="ProtNLM"/>
    </source>
</evidence>
<proteinExistence type="predicted"/>
<name>A0A1I4UAX6_9FLAO</name>
<dbReference type="STRING" id="684065.SAMN05421738_103163"/>
<accession>A0A1I4UAX6</accession>
<evidence type="ECO:0000313" key="2">
    <source>
        <dbReference type="EMBL" id="SFM86128.1"/>
    </source>
</evidence>
<evidence type="ECO:0000256" key="1">
    <source>
        <dbReference type="SAM" id="Phobius"/>
    </source>
</evidence>
<keyword evidence="1" id="KW-0472">Membrane</keyword>
<protein>
    <recommendedName>
        <fullName evidence="4">Cbb3-type cytochrome oxidase component FixQ</fullName>
    </recommendedName>
</protein>
<evidence type="ECO:0000313" key="3">
    <source>
        <dbReference type="Proteomes" id="UP000199149"/>
    </source>
</evidence>
<dbReference type="RefSeq" id="WP_092906769.1">
    <property type="nucleotide sequence ID" value="NZ_FOUZ01000003.1"/>
</dbReference>
<keyword evidence="1" id="KW-1133">Transmembrane helix</keyword>
<dbReference type="EMBL" id="FOUZ01000003">
    <property type="protein sequence ID" value="SFM86128.1"/>
    <property type="molecule type" value="Genomic_DNA"/>
</dbReference>
<gene>
    <name evidence="2" type="ORF">SAMN05421738_103163</name>
</gene>
<organism evidence="2 3">
    <name type="scientific">Algoriella xinjiangensis</name>
    <dbReference type="NCBI Taxonomy" id="684065"/>
    <lineage>
        <taxon>Bacteria</taxon>
        <taxon>Pseudomonadati</taxon>
        <taxon>Bacteroidota</taxon>
        <taxon>Flavobacteriia</taxon>
        <taxon>Flavobacteriales</taxon>
        <taxon>Weeksellaceae</taxon>
        <taxon>Algoriella</taxon>
    </lineage>
</organism>
<keyword evidence="3" id="KW-1185">Reference proteome</keyword>
<reference evidence="3" key="1">
    <citation type="submission" date="2016-10" db="EMBL/GenBank/DDBJ databases">
        <authorList>
            <person name="Varghese N."/>
            <person name="Submissions S."/>
        </authorList>
    </citation>
    <scope>NUCLEOTIDE SEQUENCE [LARGE SCALE GENOMIC DNA]</scope>
    <source>
        <strain evidence="3">XJ109</strain>
    </source>
</reference>
<dbReference type="Proteomes" id="UP000199149">
    <property type="component" value="Unassembled WGS sequence"/>
</dbReference>